<keyword evidence="2" id="KW-0472">Membrane</keyword>
<feature type="compositionally biased region" description="Polar residues" evidence="1">
    <location>
        <begin position="77"/>
        <end position="88"/>
    </location>
</feature>
<protein>
    <submittedName>
        <fullName evidence="3">Uncharacterized protein</fullName>
    </submittedName>
</protein>
<evidence type="ECO:0000313" key="4">
    <source>
        <dbReference type="Proteomes" id="UP000095256"/>
    </source>
</evidence>
<organism evidence="3 4">
    <name type="scientific">Enterococcus rivorum</name>
    <dbReference type="NCBI Taxonomy" id="762845"/>
    <lineage>
        <taxon>Bacteria</taxon>
        <taxon>Bacillati</taxon>
        <taxon>Bacillota</taxon>
        <taxon>Bacilli</taxon>
        <taxon>Lactobacillales</taxon>
        <taxon>Enterococcaceae</taxon>
        <taxon>Enterococcus</taxon>
    </lineage>
</organism>
<gene>
    <name evidence="3" type="ORF">BCR26_09250</name>
</gene>
<comment type="caution">
    <text evidence="3">The sequence shown here is derived from an EMBL/GenBank/DDBJ whole genome shotgun (WGS) entry which is preliminary data.</text>
</comment>
<keyword evidence="2" id="KW-0812">Transmembrane</keyword>
<dbReference type="RefSeq" id="WP_069697531.1">
    <property type="nucleotide sequence ID" value="NZ_JAGGMA010000016.1"/>
</dbReference>
<keyword evidence="2" id="KW-1133">Transmembrane helix</keyword>
<feature type="compositionally biased region" description="Polar residues" evidence="1">
    <location>
        <begin position="54"/>
        <end position="67"/>
    </location>
</feature>
<feature type="compositionally biased region" description="Basic and acidic residues" evidence="1">
    <location>
        <begin position="125"/>
        <end position="138"/>
    </location>
</feature>
<feature type="transmembrane region" description="Helical" evidence="2">
    <location>
        <begin position="6"/>
        <end position="30"/>
    </location>
</feature>
<evidence type="ECO:0000313" key="3">
    <source>
        <dbReference type="EMBL" id="OEH83483.1"/>
    </source>
</evidence>
<dbReference type="Proteomes" id="UP000095256">
    <property type="component" value="Unassembled WGS sequence"/>
</dbReference>
<evidence type="ECO:0000256" key="1">
    <source>
        <dbReference type="SAM" id="MobiDB-lite"/>
    </source>
</evidence>
<feature type="region of interest" description="Disordered" evidence="1">
    <location>
        <begin position="33"/>
        <end position="138"/>
    </location>
</feature>
<keyword evidence="4" id="KW-1185">Reference proteome</keyword>
<evidence type="ECO:0000256" key="2">
    <source>
        <dbReference type="SAM" id="Phobius"/>
    </source>
</evidence>
<dbReference type="AlphaFoldDB" id="A0A1E5L073"/>
<name>A0A1E5L073_9ENTE</name>
<reference evidence="3 4" key="1">
    <citation type="submission" date="2016-09" db="EMBL/GenBank/DDBJ databases">
        <authorList>
            <person name="Capua I."/>
            <person name="De Benedictis P."/>
            <person name="Joannis T."/>
            <person name="Lombin L.H."/>
            <person name="Cattoli G."/>
        </authorList>
    </citation>
    <scope>NUCLEOTIDE SEQUENCE [LARGE SCALE GENOMIC DNA]</scope>
    <source>
        <strain evidence="3 4">LMG 25899</strain>
    </source>
</reference>
<accession>A0A1E5L073</accession>
<dbReference type="EMBL" id="MIEK01000006">
    <property type="protein sequence ID" value="OEH83483.1"/>
    <property type="molecule type" value="Genomic_DNA"/>
</dbReference>
<proteinExistence type="predicted"/>
<sequence>MFISFNLFVLLILLTIVMIALIVFLTFTGGPSRKERQQKKAETLHSIPAHDENSATLIETTPDSTVTDVPFLRNKQPENNPSLPQANKPTYGGNDFYYISKESNPQKTDTVGEDDPFSILPYPKEQLDSHQSDKSHTE</sequence>
<feature type="compositionally biased region" description="Basic and acidic residues" evidence="1">
    <location>
        <begin position="33"/>
        <end position="53"/>
    </location>
</feature>